<dbReference type="Proteomes" id="UP001175228">
    <property type="component" value="Unassembled WGS sequence"/>
</dbReference>
<comment type="caution">
    <text evidence="1">The sequence shown here is derived from an EMBL/GenBank/DDBJ whole genome shotgun (WGS) entry which is preliminary data.</text>
</comment>
<keyword evidence="2" id="KW-1185">Reference proteome</keyword>
<organism evidence="1 2">
    <name type="scientific">Armillaria luteobubalina</name>
    <dbReference type="NCBI Taxonomy" id="153913"/>
    <lineage>
        <taxon>Eukaryota</taxon>
        <taxon>Fungi</taxon>
        <taxon>Dikarya</taxon>
        <taxon>Basidiomycota</taxon>
        <taxon>Agaricomycotina</taxon>
        <taxon>Agaricomycetes</taxon>
        <taxon>Agaricomycetidae</taxon>
        <taxon>Agaricales</taxon>
        <taxon>Marasmiineae</taxon>
        <taxon>Physalacriaceae</taxon>
        <taxon>Armillaria</taxon>
    </lineage>
</organism>
<sequence length="160" mass="18762">MWPLSCLERRCSAVSNEIVKAYAGDLCITSRSSTALRRHQFFFCAETTYRFPVSKGRWTSKDGESSRSVWIVHRLQSNPWPFLFSDNIALASSLYTRASMSHCAWRSHLVFFAARRCIAFRRAKICIRKEESVGEGFVFRSHRIRRTFVIRHRHSRLLEL</sequence>
<evidence type="ECO:0000313" key="1">
    <source>
        <dbReference type="EMBL" id="KAK0474314.1"/>
    </source>
</evidence>
<gene>
    <name evidence="1" type="ORF">EDD18DRAFT_1221717</name>
</gene>
<accession>A0AA39U9K8</accession>
<feature type="non-terminal residue" evidence="1">
    <location>
        <position position="160"/>
    </location>
</feature>
<name>A0AA39U9K8_9AGAR</name>
<evidence type="ECO:0000313" key="2">
    <source>
        <dbReference type="Proteomes" id="UP001175228"/>
    </source>
</evidence>
<dbReference type="AlphaFoldDB" id="A0AA39U9K8"/>
<reference evidence="1" key="1">
    <citation type="submission" date="2023-06" db="EMBL/GenBank/DDBJ databases">
        <authorList>
            <consortium name="Lawrence Berkeley National Laboratory"/>
            <person name="Ahrendt S."/>
            <person name="Sahu N."/>
            <person name="Indic B."/>
            <person name="Wong-Bajracharya J."/>
            <person name="Merenyi Z."/>
            <person name="Ke H.-M."/>
            <person name="Monk M."/>
            <person name="Kocsube S."/>
            <person name="Drula E."/>
            <person name="Lipzen A."/>
            <person name="Balint B."/>
            <person name="Henrissat B."/>
            <person name="Andreopoulos B."/>
            <person name="Martin F.M."/>
            <person name="Harder C.B."/>
            <person name="Rigling D."/>
            <person name="Ford K.L."/>
            <person name="Foster G.D."/>
            <person name="Pangilinan J."/>
            <person name="Papanicolaou A."/>
            <person name="Barry K."/>
            <person name="LaButti K."/>
            <person name="Viragh M."/>
            <person name="Koriabine M."/>
            <person name="Yan M."/>
            <person name="Riley R."/>
            <person name="Champramary S."/>
            <person name="Plett K.L."/>
            <person name="Tsai I.J."/>
            <person name="Slot J."/>
            <person name="Sipos G."/>
            <person name="Plett J."/>
            <person name="Nagy L.G."/>
            <person name="Grigoriev I.V."/>
        </authorList>
    </citation>
    <scope>NUCLEOTIDE SEQUENCE</scope>
    <source>
        <strain evidence="1">HWK02</strain>
    </source>
</reference>
<dbReference type="EMBL" id="JAUEPU010000178">
    <property type="protein sequence ID" value="KAK0474314.1"/>
    <property type="molecule type" value="Genomic_DNA"/>
</dbReference>
<protein>
    <submittedName>
        <fullName evidence="1">Uncharacterized protein</fullName>
    </submittedName>
</protein>
<proteinExistence type="predicted"/>